<keyword evidence="4" id="KW-1185">Reference proteome</keyword>
<dbReference type="InterPro" id="IPR003156">
    <property type="entry name" value="DHHA1_dom"/>
</dbReference>
<protein>
    <submittedName>
        <fullName evidence="3">Bifunctional oligoribonuclease/PAP phosphatase NrnA</fullName>
    </submittedName>
</protein>
<dbReference type="RefSeq" id="WP_144331765.1">
    <property type="nucleotide sequence ID" value="NZ_VLPL01000001.1"/>
</dbReference>
<dbReference type="PANTHER" id="PTHR47618">
    <property type="entry name" value="BIFUNCTIONAL OLIGORIBONUCLEASE AND PAP PHOSPHATASE NRNA"/>
    <property type="match status" value="1"/>
</dbReference>
<dbReference type="Gene3D" id="3.10.310.30">
    <property type="match status" value="1"/>
</dbReference>
<dbReference type="Gene3D" id="3.90.1640.10">
    <property type="entry name" value="inorganic pyrophosphatase (n-terminal core)"/>
    <property type="match status" value="1"/>
</dbReference>
<name>A0A556N7X3_9FLAO</name>
<proteinExistence type="predicted"/>
<evidence type="ECO:0000259" key="1">
    <source>
        <dbReference type="Pfam" id="PF01368"/>
    </source>
</evidence>
<feature type="domain" description="DHHA1" evidence="2">
    <location>
        <begin position="233"/>
        <end position="331"/>
    </location>
</feature>
<evidence type="ECO:0000259" key="2">
    <source>
        <dbReference type="Pfam" id="PF02272"/>
    </source>
</evidence>
<dbReference type="Pfam" id="PF02272">
    <property type="entry name" value="DHHA1"/>
    <property type="match status" value="1"/>
</dbReference>
<reference evidence="3 4" key="1">
    <citation type="submission" date="2019-07" db="EMBL/GenBank/DDBJ databases">
        <authorList>
            <person name="Huq M.A."/>
        </authorList>
    </citation>
    <scope>NUCLEOTIDE SEQUENCE [LARGE SCALE GENOMIC DNA]</scope>
    <source>
        <strain evidence="3 4">MAH-3</strain>
    </source>
</reference>
<evidence type="ECO:0000313" key="4">
    <source>
        <dbReference type="Proteomes" id="UP000316008"/>
    </source>
</evidence>
<dbReference type="GO" id="GO:0003676">
    <property type="term" value="F:nucleic acid binding"/>
    <property type="evidence" value="ECO:0007669"/>
    <property type="project" value="InterPro"/>
</dbReference>
<sequence>MDSSQKIKEFVDQAQSIVITSHKSPDGDSIGSSLALYHLLKKWGKNVQVVHPDPAPEFLHWVPGQLQIIDFERKAEQAISVIQTADLIFCLDYNEPSRVGDQMQPYLLASGAAKVMIDHHLHPTDFCQVIISETAACSTCELVYKWLSDIQRLDDLDETSGTCIYLGIMTDTGSFRFPSVTASTHEIIADLIRRGVKHYLIHEAVYDTNTVDRIKLRGFALSEKLVCLNDIHVAYASLSEEELKRYNYQKGDTEGLVNQILGIQGIKMAVLFVEKDGKVKISFRAKGDYFVNLLAKTHFEGGGHAYASGGISSESLEKTVGKFVTFVKDFIPKT</sequence>
<organism evidence="3 4">
    <name type="scientific">Fluviicola chungangensis</name>
    <dbReference type="NCBI Taxonomy" id="2597671"/>
    <lineage>
        <taxon>Bacteria</taxon>
        <taxon>Pseudomonadati</taxon>
        <taxon>Bacteroidota</taxon>
        <taxon>Flavobacteriia</taxon>
        <taxon>Flavobacteriales</taxon>
        <taxon>Crocinitomicaceae</taxon>
        <taxon>Fluviicola</taxon>
    </lineage>
</organism>
<dbReference type="Pfam" id="PF01368">
    <property type="entry name" value="DHH"/>
    <property type="match status" value="1"/>
</dbReference>
<dbReference type="EMBL" id="VLPL01000001">
    <property type="protein sequence ID" value="TSJ48230.1"/>
    <property type="molecule type" value="Genomic_DNA"/>
</dbReference>
<comment type="caution">
    <text evidence="3">The sequence shown here is derived from an EMBL/GenBank/DDBJ whole genome shotgun (WGS) entry which is preliminary data.</text>
</comment>
<accession>A0A556N7X3</accession>
<dbReference type="InterPro" id="IPR001667">
    <property type="entry name" value="DDH_dom"/>
</dbReference>
<dbReference type="InterPro" id="IPR038763">
    <property type="entry name" value="DHH_sf"/>
</dbReference>
<dbReference type="AlphaFoldDB" id="A0A556N7X3"/>
<dbReference type="SUPFAM" id="SSF64182">
    <property type="entry name" value="DHH phosphoesterases"/>
    <property type="match status" value="1"/>
</dbReference>
<feature type="domain" description="DDH" evidence="1">
    <location>
        <begin position="16"/>
        <end position="168"/>
    </location>
</feature>
<dbReference type="OrthoDB" id="9803668at2"/>
<dbReference type="PANTHER" id="PTHR47618:SF1">
    <property type="entry name" value="BIFUNCTIONAL OLIGORIBONUCLEASE AND PAP PHOSPHATASE NRNA"/>
    <property type="match status" value="1"/>
</dbReference>
<dbReference type="InterPro" id="IPR051319">
    <property type="entry name" value="Oligoribo/pAp-PDE_c-di-AMP_PDE"/>
</dbReference>
<dbReference type="Proteomes" id="UP000316008">
    <property type="component" value="Unassembled WGS sequence"/>
</dbReference>
<gene>
    <name evidence="3" type="ORF">FO442_03565</name>
</gene>
<evidence type="ECO:0000313" key="3">
    <source>
        <dbReference type="EMBL" id="TSJ48230.1"/>
    </source>
</evidence>